<comment type="caution">
    <text evidence="1">The sequence shown here is derived from an EMBL/GenBank/DDBJ whole genome shotgun (WGS) entry which is preliminary data.</text>
</comment>
<dbReference type="EMBL" id="JAPDMQ010000247">
    <property type="protein sequence ID" value="KAK0529299.1"/>
    <property type="molecule type" value="Genomic_DNA"/>
</dbReference>
<dbReference type="Proteomes" id="UP001176521">
    <property type="component" value="Unassembled WGS sequence"/>
</dbReference>
<sequence length="146" mass="16193">MPAITSLVAHNVPRTLSDALAAGAATVQNVRQLAARWDDHDAPAALPPQRRAFTMDDSAWLDSLLQSRGTTELASRDSHELPLPDQADFLRRGLEEGADLNRDILALRDTRDFSSRSVGAELDDGVQANNNWKRVACRLRIRLFFC</sequence>
<keyword evidence="2" id="KW-1185">Reference proteome</keyword>
<dbReference type="AlphaFoldDB" id="A0AAN6GA04"/>
<evidence type="ECO:0000313" key="2">
    <source>
        <dbReference type="Proteomes" id="UP001176521"/>
    </source>
</evidence>
<reference evidence="1" key="1">
    <citation type="journal article" date="2023" name="PhytoFront">
        <title>Draft Genome Resources of Seven Strains of Tilletia horrida, Causal Agent of Kernel Smut of Rice.</title>
        <authorList>
            <person name="Khanal S."/>
            <person name="Antony Babu S."/>
            <person name="Zhou X.G."/>
        </authorList>
    </citation>
    <scope>NUCLEOTIDE SEQUENCE</scope>
    <source>
        <strain evidence="1">TX3</strain>
    </source>
</reference>
<protein>
    <submittedName>
        <fullName evidence="1">Uncharacterized protein</fullName>
    </submittedName>
</protein>
<evidence type="ECO:0000313" key="1">
    <source>
        <dbReference type="EMBL" id="KAK0529299.1"/>
    </source>
</evidence>
<proteinExistence type="predicted"/>
<name>A0AAN6GA04_9BASI</name>
<gene>
    <name evidence="1" type="ORF">OC842_004287</name>
</gene>
<accession>A0AAN6GA04</accession>
<organism evidence="1 2">
    <name type="scientific">Tilletia horrida</name>
    <dbReference type="NCBI Taxonomy" id="155126"/>
    <lineage>
        <taxon>Eukaryota</taxon>
        <taxon>Fungi</taxon>
        <taxon>Dikarya</taxon>
        <taxon>Basidiomycota</taxon>
        <taxon>Ustilaginomycotina</taxon>
        <taxon>Exobasidiomycetes</taxon>
        <taxon>Tilletiales</taxon>
        <taxon>Tilletiaceae</taxon>
        <taxon>Tilletia</taxon>
    </lineage>
</organism>